<feature type="domain" description="Probable transposase IS891/IS1136/IS1341" evidence="8">
    <location>
        <begin position="235"/>
        <end position="349"/>
    </location>
</feature>
<evidence type="ECO:0000256" key="4">
    <source>
        <dbReference type="ARBA" id="ARBA00023125"/>
    </source>
</evidence>
<accession>A0A1R1SS12</accession>
<dbReference type="PANTHER" id="PTHR43625:SF77">
    <property type="entry name" value="ALDO-KETO REDUCTASE"/>
    <property type="match status" value="1"/>
</dbReference>
<dbReference type="GO" id="GO:0032196">
    <property type="term" value="P:transposition"/>
    <property type="evidence" value="ECO:0007669"/>
    <property type="project" value="UniProtKB-KW"/>
</dbReference>
<evidence type="ECO:0000256" key="1">
    <source>
        <dbReference type="ARBA" id="ARBA00008761"/>
    </source>
</evidence>
<dbReference type="Proteomes" id="UP000186168">
    <property type="component" value="Unassembled WGS sequence"/>
</dbReference>
<evidence type="ECO:0000256" key="6">
    <source>
        <dbReference type="SAM" id="Coils"/>
    </source>
</evidence>
<dbReference type="Pfam" id="PF07282">
    <property type="entry name" value="Cas12f1-like_TNB"/>
    <property type="match status" value="1"/>
</dbReference>
<dbReference type="InterPro" id="IPR010095">
    <property type="entry name" value="Cas12f1-like_TNB"/>
</dbReference>
<dbReference type="SUPFAM" id="SSF51430">
    <property type="entry name" value="NAD(P)-linked oxidoreductase"/>
    <property type="match status" value="1"/>
</dbReference>
<dbReference type="InterPro" id="IPR023210">
    <property type="entry name" value="NADP_OxRdtase_dom"/>
</dbReference>
<dbReference type="InterPro" id="IPR036812">
    <property type="entry name" value="NAD(P)_OxRdtase_dom_sf"/>
</dbReference>
<dbReference type="GO" id="GO:0016491">
    <property type="term" value="F:oxidoreductase activity"/>
    <property type="evidence" value="ECO:0007669"/>
    <property type="project" value="UniProtKB-KW"/>
</dbReference>
<dbReference type="NCBIfam" id="NF040570">
    <property type="entry name" value="guided_TnpB"/>
    <property type="match status" value="1"/>
</dbReference>
<keyword evidence="11" id="KW-1185">Reference proteome</keyword>
<dbReference type="Pfam" id="PF01385">
    <property type="entry name" value="OrfB_IS605"/>
    <property type="match status" value="1"/>
</dbReference>
<dbReference type="Pfam" id="PF00248">
    <property type="entry name" value="Aldo_ket_red"/>
    <property type="match status" value="1"/>
</dbReference>
<feature type="domain" description="Cas12f1-like TNB" evidence="9">
    <location>
        <begin position="361"/>
        <end position="428"/>
    </location>
</feature>
<sequence>MHTRTLGRDLRVSAIGLGAMGMSQSYGPNPGDRKNMIAVLRGAVERGVTFFDTAEVYGPYVNEELVGEALAPLRDQVVIATKFGFRIEDGAPAGLNSRPEQIRAVADASLQRLGVNTIDLFYQHRVDPDVPIEDVAGTVGELVQEGKVRCFGLSEASARTIRRAHAVHPVTAVQSEYSLWTRDPEPEVLPTCVALGIGFVPFSPLGKGFLTSRALPSVPSTVTVVKDSAGRYFASFVVETGPEESLPEVSPELGIDLGLGHFAVLSDGTKVGSPRFLRRTEKRLKKAQRALSRKKKGSKNRDKARVRVARAHARVADARREFHHQLSTKLIRENQAVAVEDLAVKGLARTRLAKSVHDAGWSAFVSMLEYKAARYGRTFIRIGRFEPTSQVCSQCGVQDGPKPLHVRVWTCGACGAVLDRDINAAVNVAKAAGLAVSACGAQVRPGILPAPRGEAGTHPTPQPSTAR</sequence>
<name>A0A1R1SS12_9ACTN</name>
<keyword evidence="3" id="KW-0560">Oxidoreductase</keyword>
<protein>
    <submittedName>
        <fullName evidence="10">Transposase</fullName>
    </submittedName>
</protein>
<dbReference type="STRING" id="67365.GCA_001704635_00730"/>
<dbReference type="EMBL" id="ASQP01000043">
    <property type="protein sequence ID" value="OMI41111.1"/>
    <property type="molecule type" value="Genomic_DNA"/>
</dbReference>
<dbReference type="InterPro" id="IPR050791">
    <property type="entry name" value="Aldo-Keto_reductase"/>
</dbReference>
<dbReference type="InterPro" id="IPR001959">
    <property type="entry name" value="Transposase"/>
</dbReference>
<evidence type="ECO:0000256" key="3">
    <source>
        <dbReference type="ARBA" id="ARBA00023002"/>
    </source>
</evidence>
<dbReference type="GeneID" id="96748982"/>
<keyword evidence="6" id="KW-0175">Coiled coil</keyword>
<evidence type="ECO:0000313" key="11">
    <source>
        <dbReference type="Proteomes" id="UP000186168"/>
    </source>
</evidence>
<proteinExistence type="inferred from homology"/>
<dbReference type="PANTHER" id="PTHR43625">
    <property type="entry name" value="AFLATOXIN B1 ALDEHYDE REDUCTASE"/>
    <property type="match status" value="1"/>
</dbReference>
<evidence type="ECO:0000259" key="9">
    <source>
        <dbReference type="Pfam" id="PF07282"/>
    </source>
</evidence>
<dbReference type="GO" id="GO:0005737">
    <property type="term" value="C:cytoplasm"/>
    <property type="evidence" value="ECO:0007669"/>
    <property type="project" value="TreeGrafter"/>
</dbReference>
<keyword evidence="4" id="KW-0238">DNA-binding</keyword>
<dbReference type="AlphaFoldDB" id="A0A1R1SS12"/>
<organism evidence="10 11">
    <name type="scientific">Streptomyces sparsogenes DSM 40356</name>
    <dbReference type="NCBI Taxonomy" id="1331668"/>
    <lineage>
        <taxon>Bacteria</taxon>
        <taxon>Bacillati</taxon>
        <taxon>Actinomycetota</taxon>
        <taxon>Actinomycetes</taxon>
        <taxon>Kitasatosporales</taxon>
        <taxon>Streptomycetaceae</taxon>
        <taxon>Streptomyces</taxon>
    </lineage>
</organism>
<gene>
    <name evidence="10" type="ORF">SPAR_02621</name>
</gene>
<evidence type="ECO:0000259" key="8">
    <source>
        <dbReference type="Pfam" id="PF01385"/>
    </source>
</evidence>
<evidence type="ECO:0000256" key="2">
    <source>
        <dbReference type="ARBA" id="ARBA00022578"/>
    </source>
</evidence>
<evidence type="ECO:0000256" key="5">
    <source>
        <dbReference type="ARBA" id="ARBA00023172"/>
    </source>
</evidence>
<feature type="coiled-coil region" evidence="6">
    <location>
        <begin position="277"/>
        <end position="321"/>
    </location>
</feature>
<evidence type="ECO:0000313" key="10">
    <source>
        <dbReference type="EMBL" id="OMI41111.1"/>
    </source>
</evidence>
<comment type="similarity">
    <text evidence="1">In the C-terminal section; belongs to the transposase 35 family.</text>
</comment>
<dbReference type="GO" id="GO:0003677">
    <property type="term" value="F:DNA binding"/>
    <property type="evidence" value="ECO:0007669"/>
    <property type="project" value="UniProtKB-KW"/>
</dbReference>
<dbReference type="Gene3D" id="3.20.20.100">
    <property type="entry name" value="NADP-dependent oxidoreductase domain"/>
    <property type="match status" value="1"/>
</dbReference>
<reference evidence="10 11" key="1">
    <citation type="submission" date="2013-05" db="EMBL/GenBank/DDBJ databases">
        <title>Genome sequence of Streptomyces sparsogenes DSM 40356.</title>
        <authorList>
            <person name="Coyne S."/>
            <person name="Seebeck F.P."/>
        </authorList>
    </citation>
    <scope>NUCLEOTIDE SEQUENCE [LARGE SCALE GENOMIC DNA]</scope>
    <source>
        <strain evidence="10 11">DSM 40356</strain>
    </source>
</reference>
<feature type="domain" description="NADP-dependent oxidoreductase" evidence="7">
    <location>
        <begin position="14"/>
        <end position="214"/>
    </location>
</feature>
<dbReference type="GO" id="GO:0006310">
    <property type="term" value="P:DNA recombination"/>
    <property type="evidence" value="ECO:0007669"/>
    <property type="project" value="UniProtKB-KW"/>
</dbReference>
<dbReference type="RefSeq" id="WP_065965672.1">
    <property type="nucleotide sequence ID" value="NZ_ASQP01000043.1"/>
</dbReference>
<keyword evidence="5" id="KW-0233">DNA recombination</keyword>
<keyword evidence="2" id="KW-0815">Transposition</keyword>
<evidence type="ECO:0000259" key="7">
    <source>
        <dbReference type="Pfam" id="PF00248"/>
    </source>
</evidence>
<comment type="caution">
    <text evidence="10">The sequence shown here is derived from an EMBL/GenBank/DDBJ whole genome shotgun (WGS) entry which is preliminary data.</text>
</comment>